<evidence type="ECO:0000259" key="4">
    <source>
        <dbReference type="PROSITE" id="PS51352"/>
    </source>
</evidence>
<keyword evidence="6" id="KW-1185">Reference proteome</keyword>
<dbReference type="PANTHER" id="PTHR15337:SF11">
    <property type="entry name" value="THIOREDOXIN DOMAIN-CONTAINING PROTEIN"/>
    <property type="match status" value="1"/>
</dbReference>
<dbReference type="CDD" id="cd02947">
    <property type="entry name" value="TRX_family"/>
    <property type="match status" value="1"/>
</dbReference>
<dbReference type="InterPro" id="IPR012336">
    <property type="entry name" value="Thioredoxin-like_fold"/>
</dbReference>
<accession>A0ABV7JSD0</accession>
<dbReference type="Proteomes" id="UP001595526">
    <property type="component" value="Unassembled WGS sequence"/>
</dbReference>
<sequence>MKRLALIMLLLPCIALAQQESGTHFEHGLTWAQIKEKAKQENKYLFLDCYTTWCGPCKYMTNNIFPQPKVGEFFNKNFVNAKVQMDKTDADSDEVKSWYDDADGIAKTYNVRAYPTFLIFSPEGELVHRIVGGGEADQFIARAEKALNPETQFYTQLRAYEAGKKTPEFLKNLATAAMDAYEQQKASELANEYLSTQADLYTKENLEFLAQFTQDSKSKGFEIMLNERDKVDAVLGEGTAAKKVVSIVMREDVYPNIPRDYNVNLDSLKGAVTAKYPSVDLDEPFSLMTVQLYQAKKDWASFQPAVVEYMNKYGSNVNAGQLNAFAWAVFENCEDIDCVKEALAWSKRSVDDTEGKTPAFMDTYANLLYKTGDTEQAIAWQQKAIDAVEGEEKANYQATLDKMKKGEKTWPEGNNE</sequence>
<feature type="signal peptide" evidence="3">
    <location>
        <begin position="1"/>
        <end position="17"/>
    </location>
</feature>
<reference evidence="6" key="1">
    <citation type="journal article" date="2019" name="Int. J. Syst. Evol. Microbiol.">
        <title>The Global Catalogue of Microorganisms (GCM) 10K type strain sequencing project: providing services to taxonomists for standard genome sequencing and annotation.</title>
        <authorList>
            <consortium name="The Broad Institute Genomics Platform"/>
            <consortium name="The Broad Institute Genome Sequencing Center for Infectious Disease"/>
            <person name="Wu L."/>
            <person name="Ma J."/>
        </authorList>
    </citation>
    <scope>NUCLEOTIDE SEQUENCE [LARGE SCALE GENOMIC DNA]</scope>
    <source>
        <strain evidence="6">KCTC 52416</strain>
    </source>
</reference>
<dbReference type="Pfam" id="PF13098">
    <property type="entry name" value="Thioredoxin_2"/>
    <property type="match status" value="1"/>
</dbReference>
<evidence type="ECO:0000256" key="2">
    <source>
        <dbReference type="ARBA" id="ARBA00023284"/>
    </source>
</evidence>
<organism evidence="5 6">
    <name type="scientific">Parapedobacter deserti</name>
    <dbReference type="NCBI Taxonomy" id="1912957"/>
    <lineage>
        <taxon>Bacteria</taxon>
        <taxon>Pseudomonadati</taxon>
        <taxon>Bacteroidota</taxon>
        <taxon>Sphingobacteriia</taxon>
        <taxon>Sphingobacteriales</taxon>
        <taxon>Sphingobacteriaceae</taxon>
        <taxon>Parapedobacter</taxon>
    </lineage>
</organism>
<dbReference type="PROSITE" id="PS51352">
    <property type="entry name" value="THIOREDOXIN_2"/>
    <property type="match status" value="1"/>
</dbReference>
<dbReference type="PROSITE" id="PS00194">
    <property type="entry name" value="THIOREDOXIN_1"/>
    <property type="match status" value="1"/>
</dbReference>
<dbReference type="SUPFAM" id="SSF52833">
    <property type="entry name" value="Thioredoxin-like"/>
    <property type="match status" value="1"/>
</dbReference>
<dbReference type="Gene3D" id="3.40.30.10">
    <property type="entry name" value="Glutaredoxin"/>
    <property type="match status" value="1"/>
</dbReference>
<dbReference type="InterPro" id="IPR017937">
    <property type="entry name" value="Thioredoxin_CS"/>
</dbReference>
<dbReference type="EMBL" id="JBHRTA010000062">
    <property type="protein sequence ID" value="MFC3200117.1"/>
    <property type="molecule type" value="Genomic_DNA"/>
</dbReference>
<keyword evidence="2" id="KW-0676">Redox-active center</keyword>
<evidence type="ECO:0000313" key="5">
    <source>
        <dbReference type="EMBL" id="MFC3200117.1"/>
    </source>
</evidence>
<evidence type="ECO:0000256" key="3">
    <source>
        <dbReference type="SAM" id="SignalP"/>
    </source>
</evidence>
<dbReference type="PANTHER" id="PTHR15337">
    <property type="entry name" value="ANTERIOR GRADIENT PROTEIN-RELATED"/>
    <property type="match status" value="1"/>
</dbReference>
<dbReference type="InterPro" id="IPR051099">
    <property type="entry name" value="AGR/TXD"/>
</dbReference>
<evidence type="ECO:0000256" key="1">
    <source>
        <dbReference type="ARBA" id="ARBA00022729"/>
    </source>
</evidence>
<gene>
    <name evidence="5" type="ORF">ACFOET_21025</name>
</gene>
<comment type="caution">
    <text evidence="5">The sequence shown here is derived from an EMBL/GenBank/DDBJ whole genome shotgun (WGS) entry which is preliminary data.</text>
</comment>
<feature type="domain" description="Thioredoxin" evidence="4">
    <location>
        <begin position="5"/>
        <end position="148"/>
    </location>
</feature>
<protein>
    <submittedName>
        <fullName evidence="5">Thioredoxin fold domain-containing protein</fullName>
    </submittedName>
</protein>
<dbReference type="InterPro" id="IPR036249">
    <property type="entry name" value="Thioredoxin-like_sf"/>
</dbReference>
<dbReference type="RefSeq" id="WP_379026386.1">
    <property type="nucleotide sequence ID" value="NZ_JBHRTA010000062.1"/>
</dbReference>
<proteinExistence type="predicted"/>
<name>A0ABV7JSD0_9SPHI</name>
<evidence type="ECO:0000313" key="6">
    <source>
        <dbReference type="Proteomes" id="UP001595526"/>
    </source>
</evidence>
<keyword evidence="1 3" id="KW-0732">Signal</keyword>
<dbReference type="InterPro" id="IPR013766">
    <property type="entry name" value="Thioredoxin_domain"/>
</dbReference>
<feature type="chain" id="PRO_5046949058" evidence="3">
    <location>
        <begin position="18"/>
        <end position="416"/>
    </location>
</feature>